<feature type="transmembrane region" description="Helical" evidence="8">
    <location>
        <begin position="240"/>
        <end position="263"/>
    </location>
</feature>
<gene>
    <name evidence="10" type="ORF">HB662_20380</name>
</gene>
<dbReference type="RefSeq" id="WP_168052186.1">
    <property type="nucleotide sequence ID" value="NZ_JAATJR010000006.1"/>
</dbReference>
<evidence type="ECO:0000256" key="5">
    <source>
        <dbReference type="ARBA" id="ARBA00022692"/>
    </source>
</evidence>
<dbReference type="Pfam" id="PF13231">
    <property type="entry name" value="PMT_2"/>
    <property type="match status" value="1"/>
</dbReference>
<evidence type="ECO:0000256" key="2">
    <source>
        <dbReference type="ARBA" id="ARBA00022475"/>
    </source>
</evidence>
<feature type="transmembrane region" description="Helical" evidence="8">
    <location>
        <begin position="64"/>
        <end position="84"/>
    </location>
</feature>
<comment type="subcellular location">
    <subcellularLocation>
        <location evidence="1">Cell membrane</location>
        <topology evidence="1">Multi-pass membrane protein</topology>
    </subcellularLocation>
</comment>
<feature type="transmembrane region" description="Helical" evidence="8">
    <location>
        <begin position="269"/>
        <end position="287"/>
    </location>
</feature>
<feature type="transmembrane region" description="Helical" evidence="8">
    <location>
        <begin position="185"/>
        <end position="206"/>
    </location>
</feature>
<feature type="transmembrane region" description="Helical" evidence="8">
    <location>
        <begin position="299"/>
        <end position="317"/>
    </location>
</feature>
<evidence type="ECO:0000256" key="1">
    <source>
        <dbReference type="ARBA" id="ARBA00004651"/>
    </source>
</evidence>
<keyword evidence="3" id="KW-0328">Glycosyltransferase</keyword>
<keyword evidence="4" id="KW-0808">Transferase</keyword>
<evidence type="ECO:0000256" key="6">
    <source>
        <dbReference type="ARBA" id="ARBA00022989"/>
    </source>
</evidence>
<evidence type="ECO:0000313" key="10">
    <source>
        <dbReference type="EMBL" id="NKE47147.1"/>
    </source>
</evidence>
<reference evidence="10 11" key="1">
    <citation type="submission" date="2020-03" db="EMBL/GenBank/DDBJ databases">
        <title>Roseomonas selenitidurans sp. nov. isolated from soil.</title>
        <authorList>
            <person name="Liu H."/>
        </authorList>
    </citation>
    <scope>NUCLEOTIDE SEQUENCE [LARGE SCALE GENOMIC DNA]</scope>
    <source>
        <strain evidence="10 11">JCM 15073</strain>
    </source>
</reference>
<keyword evidence="11" id="KW-1185">Reference proteome</keyword>
<dbReference type="PANTHER" id="PTHR33908:SF11">
    <property type="entry name" value="MEMBRANE PROTEIN"/>
    <property type="match status" value="1"/>
</dbReference>
<protein>
    <submittedName>
        <fullName evidence="10">Glycosyltransferase family 39 protein</fullName>
    </submittedName>
</protein>
<feature type="transmembrane region" description="Helical" evidence="8">
    <location>
        <begin position="96"/>
        <end position="115"/>
    </location>
</feature>
<keyword evidence="2" id="KW-1003">Cell membrane</keyword>
<comment type="caution">
    <text evidence="10">The sequence shown here is derived from an EMBL/GenBank/DDBJ whole genome shotgun (WGS) entry which is preliminary data.</text>
</comment>
<evidence type="ECO:0000313" key="11">
    <source>
        <dbReference type="Proteomes" id="UP000765160"/>
    </source>
</evidence>
<evidence type="ECO:0000256" key="3">
    <source>
        <dbReference type="ARBA" id="ARBA00022676"/>
    </source>
</evidence>
<feature type="transmembrane region" description="Helical" evidence="8">
    <location>
        <begin position="323"/>
        <end position="345"/>
    </location>
</feature>
<dbReference type="PANTHER" id="PTHR33908">
    <property type="entry name" value="MANNOSYLTRANSFERASE YKCB-RELATED"/>
    <property type="match status" value="1"/>
</dbReference>
<evidence type="ECO:0000256" key="7">
    <source>
        <dbReference type="ARBA" id="ARBA00023136"/>
    </source>
</evidence>
<evidence type="ECO:0000256" key="8">
    <source>
        <dbReference type="SAM" id="Phobius"/>
    </source>
</evidence>
<evidence type="ECO:0000259" key="9">
    <source>
        <dbReference type="Pfam" id="PF13231"/>
    </source>
</evidence>
<keyword evidence="6 8" id="KW-1133">Transmembrane helix</keyword>
<feature type="domain" description="Glycosyltransferase RgtA/B/C/D-like" evidence="9">
    <location>
        <begin position="43"/>
        <end position="204"/>
    </location>
</feature>
<evidence type="ECO:0000256" key="4">
    <source>
        <dbReference type="ARBA" id="ARBA00022679"/>
    </source>
</evidence>
<dbReference type="EMBL" id="JAAVTX010000006">
    <property type="protein sequence ID" value="NKE47147.1"/>
    <property type="molecule type" value="Genomic_DNA"/>
</dbReference>
<organism evidence="10 11">
    <name type="scientific">Falsiroseomonas frigidaquae</name>
    <dbReference type="NCBI Taxonomy" id="487318"/>
    <lineage>
        <taxon>Bacteria</taxon>
        <taxon>Pseudomonadati</taxon>
        <taxon>Pseudomonadota</taxon>
        <taxon>Alphaproteobacteria</taxon>
        <taxon>Acetobacterales</taxon>
        <taxon>Roseomonadaceae</taxon>
        <taxon>Falsiroseomonas</taxon>
    </lineage>
</organism>
<accession>A0ABX1F460</accession>
<keyword evidence="5 8" id="KW-0812">Transmembrane</keyword>
<dbReference type="InterPro" id="IPR050297">
    <property type="entry name" value="LipidA_mod_glycosyltrf_83"/>
</dbReference>
<sequence length="479" mass="51352">MSALWLLLAVTGLRLGVAALVPLAPDEAYYWVWSRSLQGGYLDHPPMVAWFIRIGTLLAGENAFGIRLLGPLSIAVASVLLARAADALFPEKRPGLWAAALFNATLLVGVGGILVTPDLPLLVFWTAAIWALARLHASQDGRWWLAFGLLAGLALFSKYTAVLLGAGVVLWLLACRDAWRWWRDWRLYAGGLLAGLVFLPVVAWNANNEWASFAKQGGRAGANEAGFTLRYLGELLGGQFGLATPLVFILCVAGIIGATRAWWRGSAAAGLLAALVLPGVALFTWQATGSRVQGNWPGILYPAACIAAAACIPPRLLSWRRPAVGLGLVLALAVYVQAAFAPLPLPRRQDPTLARLGGWPELAAVVEAERRAQGALFVAAEEYGLAAQLALNLPPGVPVVALNARWALFNLPHPVPGVTGLLVQSERRDSAPDWPGAQPIARAKGPLLRSRRGIEAERYRAFRIETRPDLPDAAILPRP</sequence>
<keyword evidence="7 8" id="KW-0472">Membrane</keyword>
<feature type="transmembrane region" description="Helical" evidence="8">
    <location>
        <begin position="144"/>
        <end position="173"/>
    </location>
</feature>
<proteinExistence type="predicted"/>
<name>A0ABX1F460_9PROT</name>
<dbReference type="Proteomes" id="UP000765160">
    <property type="component" value="Unassembled WGS sequence"/>
</dbReference>
<dbReference type="InterPro" id="IPR038731">
    <property type="entry name" value="RgtA/B/C-like"/>
</dbReference>